<comment type="similarity">
    <text evidence="1 4">Belongs to the glutathione peroxidase family.</text>
</comment>
<dbReference type="PANTHER" id="PTHR11592:SF78">
    <property type="entry name" value="GLUTATHIONE PEROXIDASE"/>
    <property type="match status" value="1"/>
</dbReference>
<evidence type="ECO:0000256" key="4">
    <source>
        <dbReference type="RuleBase" id="RU000499"/>
    </source>
</evidence>
<dbReference type="Pfam" id="PF00255">
    <property type="entry name" value="GSHPx"/>
    <property type="match status" value="1"/>
</dbReference>
<evidence type="ECO:0000256" key="2">
    <source>
        <dbReference type="ARBA" id="ARBA00022559"/>
    </source>
</evidence>
<keyword evidence="3 4" id="KW-0560">Oxidoreductase</keyword>
<evidence type="ECO:0000313" key="5">
    <source>
        <dbReference type="EMBL" id="MFD1215195.1"/>
    </source>
</evidence>
<dbReference type="PROSITE" id="PS00460">
    <property type="entry name" value="GLUTATHIONE_PEROXID_1"/>
    <property type="match status" value="1"/>
</dbReference>
<sequence>MTDLYSIPLTAPDGTETTLDEHRGKVLLLVNTASKCGFTPQYQGLEDLYRDYKERGFTVLGFPCNQFGQQEPGSDSDIQEFCTLNYGVSFPVYAKLDVNGEEAHPLFRHLKSEAPGILGTEAIKWNFTKFLVNREGKVEKRYAPKDKPEALAADIEKLL</sequence>
<accession>A0ABW3U3Q2</accession>
<organism evidence="5 6">
    <name type="scientific">Microbulbifer celer</name>
    <dbReference type="NCBI Taxonomy" id="435905"/>
    <lineage>
        <taxon>Bacteria</taxon>
        <taxon>Pseudomonadati</taxon>
        <taxon>Pseudomonadota</taxon>
        <taxon>Gammaproteobacteria</taxon>
        <taxon>Cellvibrionales</taxon>
        <taxon>Microbulbiferaceae</taxon>
        <taxon>Microbulbifer</taxon>
    </lineage>
</organism>
<dbReference type="Gene3D" id="3.40.30.10">
    <property type="entry name" value="Glutaredoxin"/>
    <property type="match status" value="1"/>
</dbReference>
<dbReference type="PANTHER" id="PTHR11592">
    <property type="entry name" value="GLUTATHIONE PEROXIDASE"/>
    <property type="match status" value="1"/>
</dbReference>
<dbReference type="RefSeq" id="WP_230435558.1">
    <property type="nucleotide sequence ID" value="NZ_CP087715.1"/>
</dbReference>
<keyword evidence="2 4" id="KW-0575">Peroxidase</keyword>
<dbReference type="PROSITE" id="PS51355">
    <property type="entry name" value="GLUTATHIONE_PEROXID_3"/>
    <property type="match status" value="1"/>
</dbReference>
<keyword evidence="6" id="KW-1185">Reference proteome</keyword>
<reference evidence="6" key="1">
    <citation type="journal article" date="2019" name="Int. J. Syst. Evol. Microbiol.">
        <title>The Global Catalogue of Microorganisms (GCM) 10K type strain sequencing project: providing services to taxonomists for standard genome sequencing and annotation.</title>
        <authorList>
            <consortium name="The Broad Institute Genomics Platform"/>
            <consortium name="The Broad Institute Genome Sequencing Center for Infectious Disease"/>
            <person name="Wu L."/>
            <person name="Ma J."/>
        </authorList>
    </citation>
    <scope>NUCLEOTIDE SEQUENCE [LARGE SCALE GENOMIC DNA]</scope>
    <source>
        <strain evidence="6">CCUG 54356</strain>
    </source>
</reference>
<dbReference type="Proteomes" id="UP001597264">
    <property type="component" value="Unassembled WGS sequence"/>
</dbReference>
<evidence type="ECO:0000256" key="1">
    <source>
        <dbReference type="ARBA" id="ARBA00006926"/>
    </source>
</evidence>
<dbReference type="InterPro" id="IPR000889">
    <property type="entry name" value="Glutathione_peroxidase"/>
</dbReference>
<evidence type="ECO:0000256" key="3">
    <source>
        <dbReference type="ARBA" id="ARBA00023002"/>
    </source>
</evidence>
<gene>
    <name evidence="5" type="ORF">ACFQ2X_01160</name>
</gene>
<dbReference type="PROSITE" id="PS00763">
    <property type="entry name" value="GLUTATHIONE_PEROXID_2"/>
    <property type="match status" value="1"/>
</dbReference>
<proteinExistence type="inferred from homology"/>
<comment type="caution">
    <text evidence="5">The sequence shown here is derived from an EMBL/GenBank/DDBJ whole genome shotgun (WGS) entry which is preliminary data.</text>
</comment>
<dbReference type="EMBL" id="JBHTLR010000003">
    <property type="protein sequence ID" value="MFD1215195.1"/>
    <property type="molecule type" value="Genomic_DNA"/>
</dbReference>
<dbReference type="PRINTS" id="PR01011">
    <property type="entry name" value="GLUTPROXDASE"/>
</dbReference>
<dbReference type="PIRSF" id="PIRSF000303">
    <property type="entry name" value="Glutathion_perox"/>
    <property type="match status" value="1"/>
</dbReference>
<protein>
    <recommendedName>
        <fullName evidence="4">Glutathione peroxidase</fullName>
    </recommendedName>
</protein>
<dbReference type="InterPro" id="IPR029759">
    <property type="entry name" value="GPX_AS"/>
</dbReference>
<dbReference type="InterPro" id="IPR029760">
    <property type="entry name" value="GPX_CS"/>
</dbReference>
<name>A0ABW3U3Q2_9GAMM</name>
<dbReference type="SUPFAM" id="SSF52833">
    <property type="entry name" value="Thioredoxin-like"/>
    <property type="match status" value="1"/>
</dbReference>
<dbReference type="GO" id="GO:0004601">
    <property type="term" value="F:peroxidase activity"/>
    <property type="evidence" value="ECO:0007669"/>
    <property type="project" value="UniProtKB-KW"/>
</dbReference>
<dbReference type="CDD" id="cd00340">
    <property type="entry name" value="GSH_Peroxidase"/>
    <property type="match status" value="1"/>
</dbReference>
<dbReference type="InterPro" id="IPR036249">
    <property type="entry name" value="Thioredoxin-like_sf"/>
</dbReference>
<evidence type="ECO:0000313" key="6">
    <source>
        <dbReference type="Proteomes" id="UP001597264"/>
    </source>
</evidence>